<reference evidence="2" key="1">
    <citation type="journal article" date="2021" name="Open Biol.">
        <title>Shared evolutionary footprints suggest mitochondrial oxidative damage underlies multiple complex I losses in fungi.</title>
        <authorList>
            <person name="Schikora-Tamarit M.A."/>
            <person name="Marcet-Houben M."/>
            <person name="Nosek J."/>
            <person name="Gabaldon T."/>
        </authorList>
    </citation>
    <scope>NUCLEOTIDE SEQUENCE</scope>
    <source>
        <strain evidence="2">NCAIM Y.01608</strain>
    </source>
</reference>
<sequence length="141" mass="15147">MFLPIELSVMILCPAVFGFSLSAVTPFFSVHSLPTYQITSYGASVLIAPGAEWQSETRYPRFDSAAANVSSDGLGPFRIAESVVVLTWKGTSTSSFLAMVSIPLIRGRVLNIDSSADSSRPRTRSINAGLCRGPLHIGPQR</sequence>
<evidence type="ECO:0000313" key="2">
    <source>
        <dbReference type="EMBL" id="KAH3663175.1"/>
    </source>
</evidence>
<evidence type="ECO:0000313" key="3">
    <source>
        <dbReference type="Proteomes" id="UP000788993"/>
    </source>
</evidence>
<dbReference type="Proteomes" id="UP000788993">
    <property type="component" value="Unassembled WGS sequence"/>
</dbReference>
<proteinExistence type="predicted"/>
<dbReference type="AlphaFoldDB" id="A0A9P8P135"/>
<protein>
    <submittedName>
        <fullName evidence="2">Uncharacterized protein</fullName>
    </submittedName>
</protein>
<evidence type="ECO:0000256" key="1">
    <source>
        <dbReference type="SAM" id="MobiDB-lite"/>
    </source>
</evidence>
<accession>A0A9P8P135</accession>
<reference evidence="2" key="2">
    <citation type="submission" date="2021-01" db="EMBL/GenBank/DDBJ databases">
        <authorList>
            <person name="Schikora-Tamarit M.A."/>
        </authorList>
    </citation>
    <scope>NUCLEOTIDE SEQUENCE</scope>
    <source>
        <strain evidence="2">NCAIM Y.01608</strain>
    </source>
</reference>
<comment type="caution">
    <text evidence="2">The sequence shown here is derived from an EMBL/GenBank/DDBJ whole genome shotgun (WGS) entry which is preliminary data.</text>
</comment>
<keyword evidence="3" id="KW-1185">Reference proteome</keyword>
<organism evidence="2 3">
    <name type="scientific">Ogataea polymorpha</name>
    <dbReference type="NCBI Taxonomy" id="460523"/>
    <lineage>
        <taxon>Eukaryota</taxon>
        <taxon>Fungi</taxon>
        <taxon>Dikarya</taxon>
        <taxon>Ascomycota</taxon>
        <taxon>Saccharomycotina</taxon>
        <taxon>Pichiomycetes</taxon>
        <taxon>Pichiales</taxon>
        <taxon>Pichiaceae</taxon>
        <taxon>Ogataea</taxon>
    </lineage>
</organism>
<dbReference type="EMBL" id="JAEUBD010001266">
    <property type="protein sequence ID" value="KAH3663175.1"/>
    <property type="molecule type" value="Genomic_DNA"/>
</dbReference>
<feature type="region of interest" description="Disordered" evidence="1">
    <location>
        <begin position="115"/>
        <end position="141"/>
    </location>
</feature>
<gene>
    <name evidence="2" type="ORF">OGATHE_004751</name>
</gene>
<name>A0A9P8P135_9ASCO</name>